<keyword evidence="2" id="KW-1185">Reference proteome</keyword>
<comment type="caution">
    <text evidence="1">The sequence shown here is derived from an EMBL/GenBank/DDBJ whole genome shotgun (WGS) entry which is preliminary data.</text>
</comment>
<proteinExistence type="predicted"/>
<accession>A0ABM9DXA5</accession>
<evidence type="ECO:0000313" key="2">
    <source>
        <dbReference type="Proteomes" id="UP001153050"/>
    </source>
</evidence>
<sequence length="28" mass="3195">MLLIPRVSKLQTGLLTETEYASYLNALR</sequence>
<gene>
    <name evidence="1" type="ORF">MES5069_270077</name>
</gene>
<evidence type="ECO:0000313" key="1">
    <source>
        <dbReference type="EMBL" id="CAH2400839.1"/>
    </source>
</evidence>
<organism evidence="1 2">
    <name type="scientific">Mesorhizobium escarrei</name>
    <dbReference type="NCBI Taxonomy" id="666018"/>
    <lineage>
        <taxon>Bacteria</taxon>
        <taxon>Pseudomonadati</taxon>
        <taxon>Pseudomonadota</taxon>
        <taxon>Alphaproteobacteria</taxon>
        <taxon>Hyphomicrobiales</taxon>
        <taxon>Phyllobacteriaceae</taxon>
        <taxon>Mesorhizobium</taxon>
    </lineage>
</organism>
<dbReference type="EMBL" id="CAKXZT010000121">
    <property type="protein sequence ID" value="CAH2400839.1"/>
    <property type="molecule type" value="Genomic_DNA"/>
</dbReference>
<name>A0ABM9DXA5_9HYPH</name>
<reference evidence="1 2" key="1">
    <citation type="submission" date="2022-03" db="EMBL/GenBank/DDBJ databases">
        <authorList>
            <person name="Brunel B."/>
        </authorList>
    </citation>
    <scope>NUCLEOTIDE SEQUENCE [LARGE SCALE GENOMIC DNA]</scope>
    <source>
        <strain evidence="1">STM5069sample</strain>
    </source>
</reference>
<protein>
    <submittedName>
        <fullName evidence="1">Uncharacterized protein</fullName>
    </submittedName>
</protein>
<dbReference type="Proteomes" id="UP001153050">
    <property type="component" value="Unassembled WGS sequence"/>
</dbReference>